<dbReference type="Proteomes" id="UP000266934">
    <property type="component" value="Chromosome"/>
</dbReference>
<dbReference type="SUPFAM" id="SSF52540">
    <property type="entry name" value="P-loop containing nucleoside triphosphate hydrolases"/>
    <property type="match status" value="1"/>
</dbReference>
<sequence length="557" mass="59459">METGRPRAYILRSENEGDGMAGDTEDRIFIGRSVPAKGDKAADQYLTLKFGNRHGLVTGATGTGKTVSLQVLAEGFSRAGTAVFAADIKGDLSGIAAQGEPKDFLVERAKAVGLDGGWQPDEFPVTFWDLFGEQGHPIRATISEVGPLLLARLMDLNDTQEGVLNIAFRVADDDGLLLLDLKDLRALLGHIAERAGELTTEYGNVTKQSIGAIQRQLLVLENQGGAKFFGEPALSIKDLIRKDRDGRGMINLLAADRLMNSPRLYATFLLWLLSELFEELPEVGDPDTPKLVFFFDEAHLLFDDAPKALLDKIEQVVRLIRSKGVGVYFVTQNPLDVPESVLAQLGNRVQHALRAFTPRDQKAVRTAAETFRPNPKLDTAQVIMEMGKGEALVSMLEGNGVPGIVQRTLIRPPAGRIGPITAQERAAILGRSLLRGKYDTAIDSESAYEVLKGRAGERAAERNGGRSGAPTSVPSGPWGGQPAPQQPSEAPSSGGGLGGILDSIFGGGKPGPRGGRPAGRASVTEVVAKQVARSVASQVGTQLGKAILRGVLGGMRR</sequence>
<feature type="domain" description="Helicase HerA-like C-terminal" evidence="2">
    <location>
        <begin position="38"/>
        <end position="555"/>
    </location>
</feature>
<dbReference type="PANTHER" id="PTHR30121">
    <property type="entry name" value="UNCHARACTERIZED PROTEIN YJGR-RELATED"/>
    <property type="match status" value="1"/>
</dbReference>
<organism evidence="3 4">
    <name type="scientific">Blastochloris tepida</name>
    <dbReference type="NCBI Taxonomy" id="2233851"/>
    <lineage>
        <taxon>Bacteria</taxon>
        <taxon>Pseudomonadati</taxon>
        <taxon>Pseudomonadota</taxon>
        <taxon>Alphaproteobacteria</taxon>
        <taxon>Hyphomicrobiales</taxon>
        <taxon>Blastochloridaceae</taxon>
        <taxon>Blastochloris</taxon>
    </lineage>
</organism>
<dbReference type="EMBL" id="AP018907">
    <property type="protein sequence ID" value="BBF94254.1"/>
    <property type="molecule type" value="Genomic_DNA"/>
</dbReference>
<feature type="compositionally biased region" description="Low complexity" evidence="1">
    <location>
        <begin position="474"/>
        <end position="492"/>
    </location>
</feature>
<feature type="compositionally biased region" description="Gly residues" evidence="1">
    <location>
        <begin position="493"/>
        <end position="517"/>
    </location>
</feature>
<feature type="compositionally biased region" description="Basic and acidic residues" evidence="1">
    <location>
        <begin position="455"/>
        <end position="464"/>
    </location>
</feature>
<dbReference type="PANTHER" id="PTHR30121:SF6">
    <property type="entry name" value="SLR6007 PROTEIN"/>
    <property type="match status" value="1"/>
</dbReference>
<evidence type="ECO:0000259" key="2">
    <source>
        <dbReference type="Pfam" id="PF05872"/>
    </source>
</evidence>
<name>A0A348G3X1_9HYPH</name>
<evidence type="ECO:0000256" key="1">
    <source>
        <dbReference type="SAM" id="MobiDB-lite"/>
    </source>
</evidence>
<dbReference type="CDD" id="cd01127">
    <property type="entry name" value="TrwB_TraG_TraD_VirD4"/>
    <property type="match status" value="1"/>
</dbReference>
<dbReference type="KEGG" id="blag:BLTE_29390"/>
<dbReference type="Pfam" id="PF05872">
    <property type="entry name" value="HerA_C"/>
    <property type="match status" value="1"/>
</dbReference>
<gene>
    <name evidence="3" type="ORF">BLTE_29390</name>
</gene>
<protein>
    <recommendedName>
        <fullName evidence="2">Helicase HerA-like C-terminal domain-containing protein</fullName>
    </recommendedName>
</protein>
<feature type="region of interest" description="Disordered" evidence="1">
    <location>
        <begin position="455"/>
        <end position="522"/>
    </location>
</feature>
<accession>A0A348G3X1</accession>
<evidence type="ECO:0000313" key="4">
    <source>
        <dbReference type="Proteomes" id="UP000266934"/>
    </source>
</evidence>
<dbReference type="Gene3D" id="3.40.50.300">
    <property type="entry name" value="P-loop containing nucleotide triphosphate hydrolases"/>
    <property type="match status" value="2"/>
</dbReference>
<dbReference type="AlphaFoldDB" id="A0A348G3X1"/>
<dbReference type="InterPro" id="IPR027417">
    <property type="entry name" value="P-loop_NTPase"/>
</dbReference>
<reference evidence="3 4" key="1">
    <citation type="submission" date="2018-08" db="EMBL/GenBank/DDBJ databases">
        <title>Complete genome sequencing of Blastochloris tepida GI.</title>
        <authorList>
            <person name="Tsukatani Y."/>
            <person name="Mori H."/>
        </authorList>
    </citation>
    <scope>NUCLEOTIDE SEQUENCE [LARGE SCALE GENOMIC DNA]</scope>
    <source>
        <strain evidence="3 4">GI</strain>
    </source>
</reference>
<evidence type="ECO:0000313" key="3">
    <source>
        <dbReference type="EMBL" id="BBF94254.1"/>
    </source>
</evidence>
<dbReference type="InterPro" id="IPR033186">
    <property type="entry name" value="HerA_C"/>
</dbReference>
<keyword evidence="4" id="KW-1185">Reference proteome</keyword>
<proteinExistence type="predicted"/>
<dbReference type="InterPro" id="IPR051162">
    <property type="entry name" value="T4SS_component"/>
</dbReference>